<evidence type="ECO:0000313" key="1">
    <source>
        <dbReference type="EMBL" id="CAI9928094.1"/>
    </source>
</evidence>
<evidence type="ECO:0000313" key="3">
    <source>
        <dbReference type="Proteomes" id="UP001642409"/>
    </source>
</evidence>
<proteinExistence type="predicted"/>
<dbReference type="Proteomes" id="UP001642409">
    <property type="component" value="Unassembled WGS sequence"/>
</dbReference>
<evidence type="ECO:0000313" key="2">
    <source>
        <dbReference type="EMBL" id="CAL5975876.1"/>
    </source>
</evidence>
<accession>A0AA86NY32</accession>
<organism evidence="1">
    <name type="scientific">Hexamita inflata</name>
    <dbReference type="NCBI Taxonomy" id="28002"/>
    <lineage>
        <taxon>Eukaryota</taxon>
        <taxon>Metamonada</taxon>
        <taxon>Diplomonadida</taxon>
        <taxon>Hexamitidae</taxon>
        <taxon>Hexamitinae</taxon>
        <taxon>Hexamita</taxon>
    </lineage>
</organism>
<protein>
    <submittedName>
        <fullName evidence="2">Hypothetical_protein</fullName>
    </submittedName>
</protein>
<gene>
    <name evidence="1" type="ORF">HINF_LOCUS15739</name>
    <name evidence="2" type="ORF">HINF_LOCUS3551</name>
</gene>
<reference evidence="2 3" key="2">
    <citation type="submission" date="2024-07" db="EMBL/GenBank/DDBJ databases">
        <authorList>
            <person name="Akdeniz Z."/>
        </authorList>
    </citation>
    <scope>NUCLEOTIDE SEQUENCE [LARGE SCALE GENOMIC DNA]</scope>
</reference>
<dbReference type="EMBL" id="CAXDID020000006">
    <property type="protein sequence ID" value="CAL5975876.1"/>
    <property type="molecule type" value="Genomic_DNA"/>
</dbReference>
<comment type="caution">
    <text evidence="1">The sequence shown here is derived from an EMBL/GenBank/DDBJ whole genome shotgun (WGS) entry which is preliminary data.</text>
</comment>
<name>A0AA86NY32_9EUKA</name>
<dbReference type="EMBL" id="CATOUU010000386">
    <property type="protein sequence ID" value="CAI9928094.1"/>
    <property type="molecule type" value="Genomic_DNA"/>
</dbReference>
<keyword evidence="3" id="KW-1185">Reference proteome</keyword>
<sequence length="203" mass="23679">MTIYKSKLSYTQRYLKLISTYDLIFQDCHSEQPPQTRQVSSALELTLLTSEVIFVTIFGMAGMNLQSFSIYIRGSEVVYLLFLVFLHKEQHNCKKLLHYLACKGGAISLLRVQVNSLIREFHHAKLPYKQVTNNIVLTPFLTINHSKSTFPEDTFWIHFCLQGSYRFQLPYKQIGYSLTSKVMQQYYLLSATVYTTFHFQTES</sequence>
<reference evidence="1" key="1">
    <citation type="submission" date="2023-06" db="EMBL/GenBank/DDBJ databases">
        <authorList>
            <person name="Kurt Z."/>
        </authorList>
    </citation>
    <scope>NUCLEOTIDE SEQUENCE</scope>
</reference>
<dbReference type="AlphaFoldDB" id="A0AA86NY32"/>